<feature type="compositionally biased region" description="Basic and acidic residues" evidence="1">
    <location>
        <begin position="1"/>
        <end position="16"/>
    </location>
</feature>
<evidence type="ECO:0000256" key="1">
    <source>
        <dbReference type="SAM" id="MobiDB-lite"/>
    </source>
</evidence>
<organism evidence="2 3">
    <name type="scientific">Polyplax serrata</name>
    <name type="common">Common mouse louse</name>
    <dbReference type="NCBI Taxonomy" id="468196"/>
    <lineage>
        <taxon>Eukaryota</taxon>
        <taxon>Metazoa</taxon>
        <taxon>Ecdysozoa</taxon>
        <taxon>Arthropoda</taxon>
        <taxon>Hexapoda</taxon>
        <taxon>Insecta</taxon>
        <taxon>Pterygota</taxon>
        <taxon>Neoptera</taxon>
        <taxon>Paraneoptera</taxon>
        <taxon>Psocodea</taxon>
        <taxon>Troctomorpha</taxon>
        <taxon>Phthiraptera</taxon>
        <taxon>Anoplura</taxon>
        <taxon>Polyplacidae</taxon>
        <taxon>Polyplax</taxon>
    </lineage>
</organism>
<evidence type="ECO:0000313" key="2">
    <source>
        <dbReference type="EMBL" id="KAK6636947.1"/>
    </source>
</evidence>
<feature type="region of interest" description="Disordered" evidence="1">
    <location>
        <begin position="1"/>
        <end position="121"/>
    </location>
</feature>
<sequence length="121" mass="12943">MDRGRRRGQGTEEKRVVFRVTPTLSLRKERGTISVGQGRAGKTEGNRFVTAHESSTHDGTRRGASKGSAETGKERGNVPKPPCRRGGGPLGRPRRGTHRSPRGSAPGEGDTLESASDRVQG</sequence>
<gene>
    <name evidence="2" type="ORF">RUM43_010611</name>
</gene>
<dbReference type="EMBL" id="JAWJWE010000004">
    <property type="protein sequence ID" value="KAK6636947.1"/>
    <property type="molecule type" value="Genomic_DNA"/>
</dbReference>
<evidence type="ECO:0000313" key="3">
    <source>
        <dbReference type="Proteomes" id="UP001372834"/>
    </source>
</evidence>
<dbReference type="Proteomes" id="UP001372834">
    <property type="component" value="Unassembled WGS sequence"/>
</dbReference>
<feature type="compositionally biased region" description="Basic residues" evidence="1">
    <location>
        <begin position="92"/>
        <end position="101"/>
    </location>
</feature>
<accession>A0AAN8PL35</accession>
<proteinExistence type="predicted"/>
<dbReference type="AlphaFoldDB" id="A0AAN8PL35"/>
<protein>
    <submittedName>
        <fullName evidence="2">Uncharacterized protein</fullName>
    </submittedName>
</protein>
<name>A0AAN8PL35_POLSC</name>
<reference evidence="2 3" key="1">
    <citation type="submission" date="2023-10" db="EMBL/GenBank/DDBJ databases">
        <title>Genomes of two closely related lineages of the louse Polyplax serrata with different host specificities.</title>
        <authorList>
            <person name="Martinu J."/>
            <person name="Tarabai H."/>
            <person name="Stefka J."/>
            <person name="Hypsa V."/>
        </authorList>
    </citation>
    <scope>NUCLEOTIDE SEQUENCE [LARGE SCALE GENOMIC DNA]</scope>
    <source>
        <strain evidence="2">HR10_N</strain>
    </source>
</reference>
<comment type="caution">
    <text evidence="2">The sequence shown here is derived from an EMBL/GenBank/DDBJ whole genome shotgun (WGS) entry which is preliminary data.</text>
</comment>